<evidence type="ECO:0000313" key="2">
    <source>
        <dbReference type="Proteomes" id="UP000223364"/>
    </source>
</evidence>
<sequence>MDAYKVKIDHVEYEVEKTLKETNGYVFLVEFAGGSQWVDEDDTREVLFECDECGRETWVEAGTWALNRGFCYSCNCDYEGG</sequence>
<dbReference type="EMBL" id="NUSP01000024">
    <property type="protein sequence ID" value="PHD57694.1"/>
    <property type="molecule type" value="Genomic_DNA"/>
</dbReference>
<comment type="caution">
    <text evidence="1">The sequence shown here is derived from an EMBL/GenBank/DDBJ whole genome shotgun (WGS) entry which is preliminary data.</text>
</comment>
<accession>A0A2C4PG78</accession>
<evidence type="ECO:0000313" key="1">
    <source>
        <dbReference type="EMBL" id="PHD57694.1"/>
    </source>
</evidence>
<proteinExistence type="predicted"/>
<protein>
    <submittedName>
        <fullName evidence="1">Uncharacterized protein</fullName>
    </submittedName>
</protein>
<dbReference type="AlphaFoldDB" id="A0A2C4PG78"/>
<dbReference type="RefSeq" id="WP_098815837.1">
    <property type="nucleotide sequence ID" value="NZ_NUSP01000024.1"/>
</dbReference>
<gene>
    <name evidence="1" type="ORF">COF57_22750</name>
</gene>
<organism evidence="1 2">
    <name type="scientific">Bacillus wiedmannii</name>
    <dbReference type="NCBI Taxonomy" id="1890302"/>
    <lineage>
        <taxon>Bacteria</taxon>
        <taxon>Bacillati</taxon>
        <taxon>Bacillota</taxon>
        <taxon>Bacilli</taxon>
        <taxon>Bacillales</taxon>
        <taxon>Bacillaceae</taxon>
        <taxon>Bacillus</taxon>
        <taxon>Bacillus cereus group</taxon>
    </lineage>
</organism>
<reference evidence="1 2" key="1">
    <citation type="submission" date="2017-09" db="EMBL/GenBank/DDBJ databases">
        <title>Large-scale bioinformatics analysis of Bacillus genomes uncovers conserved roles of natural products in bacterial physiology.</title>
        <authorList>
            <consortium name="Agbiome Team Llc"/>
            <person name="Bleich R.M."/>
            <person name="Grubbs K.J."/>
            <person name="Santa Maria K.C."/>
            <person name="Allen S.E."/>
            <person name="Farag S."/>
            <person name="Shank E.A."/>
            <person name="Bowers A."/>
        </authorList>
    </citation>
    <scope>NUCLEOTIDE SEQUENCE [LARGE SCALE GENOMIC DNA]</scope>
    <source>
        <strain evidence="1 2">AFS044295</strain>
    </source>
</reference>
<name>A0A2C4PG78_9BACI</name>
<dbReference type="Proteomes" id="UP000223364">
    <property type="component" value="Unassembled WGS sequence"/>
</dbReference>